<feature type="transmembrane region" description="Helical" evidence="2">
    <location>
        <begin position="154"/>
        <end position="173"/>
    </location>
</feature>
<keyword evidence="2" id="KW-0812">Transmembrane</keyword>
<gene>
    <name evidence="4" type="primary">LOC111104554</name>
</gene>
<reference evidence="4" key="1">
    <citation type="submission" date="2025-08" db="UniProtKB">
        <authorList>
            <consortium name="RefSeq"/>
        </authorList>
    </citation>
    <scope>IDENTIFICATION</scope>
    <source>
        <tissue evidence="4">Whole sample</tissue>
    </source>
</reference>
<name>A0A8B8AUC3_CRAVI</name>
<dbReference type="InterPro" id="IPR018247">
    <property type="entry name" value="EF_Hand_1_Ca_BS"/>
</dbReference>
<dbReference type="GeneID" id="111104554"/>
<evidence type="ECO:0000313" key="3">
    <source>
        <dbReference type="Proteomes" id="UP000694844"/>
    </source>
</evidence>
<dbReference type="OrthoDB" id="6080763at2759"/>
<dbReference type="PROSITE" id="PS00018">
    <property type="entry name" value="EF_HAND_1"/>
    <property type="match status" value="1"/>
</dbReference>
<evidence type="ECO:0000256" key="1">
    <source>
        <dbReference type="SAM" id="MobiDB-lite"/>
    </source>
</evidence>
<organism evidence="3 4">
    <name type="scientific">Crassostrea virginica</name>
    <name type="common">Eastern oyster</name>
    <dbReference type="NCBI Taxonomy" id="6565"/>
    <lineage>
        <taxon>Eukaryota</taxon>
        <taxon>Metazoa</taxon>
        <taxon>Spiralia</taxon>
        <taxon>Lophotrochozoa</taxon>
        <taxon>Mollusca</taxon>
        <taxon>Bivalvia</taxon>
        <taxon>Autobranchia</taxon>
        <taxon>Pteriomorphia</taxon>
        <taxon>Ostreida</taxon>
        <taxon>Ostreoidea</taxon>
        <taxon>Ostreidae</taxon>
        <taxon>Crassostrea</taxon>
    </lineage>
</organism>
<dbReference type="Gene3D" id="1.10.238.10">
    <property type="entry name" value="EF-hand"/>
    <property type="match status" value="1"/>
</dbReference>
<feature type="region of interest" description="Disordered" evidence="1">
    <location>
        <begin position="1"/>
        <end position="24"/>
    </location>
</feature>
<accession>A0A8B8AUC3</accession>
<dbReference type="AlphaFoldDB" id="A0A8B8AUC3"/>
<dbReference type="Proteomes" id="UP000694844">
    <property type="component" value="Chromosome 7"/>
</dbReference>
<keyword evidence="2" id="KW-0472">Membrane</keyword>
<protein>
    <submittedName>
        <fullName evidence="4">Uncharacterized protein LOC111104554</fullName>
    </submittedName>
</protein>
<dbReference type="KEGG" id="cvn:111104554"/>
<keyword evidence="2" id="KW-1133">Transmembrane helix</keyword>
<evidence type="ECO:0000256" key="2">
    <source>
        <dbReference type="SAM" id="Phobius"/>
    </source>
</evidence>
<feature type="transmembrane region" description="Helical" evidence="2">
    <location>
        <begin position="97"/>
        <end position="121"/>
    </location>
</feature>
<feature type="transmembrane region" description="Helical" evidence="2">
    <location>
        <begin position="245"/>
        <end position="268"/>
    </location>
</feature>
<proteinExistence type="predicted"/>
<keyword evidence="3" id="KW-1185">Reference proteome</keyword>
<sequence>MSVHDIPRNSFEGMDKSTPPSSLPPVYSVSGEVEILAGSPSYVTIQDVQEQNPPPAYEDIYIRTQTPVTPPSYSSRPVNQGSYYKDDRNLWEKLHEWFELSVLQHIIWLAVLAFSISYIVFGLKYQGECSKETFNKKGKKINEEDLTSFIQAEGGVLCATVLFISLLRALAICDRRRTQQKSKSELEEQKKRGGFLFMLCLGLYVVNFGICVAGATKVFPLYNNETNTTVHCDQDFYDFYHSAKIAQLCVFAPYAAYVLFGLFCMINIQKRWFLRRKLRQWARLLDADQDGVISQDDMKITNEKLERLRKLIGGRRTALSASDQKKWWNDNIFKCGPGKDISVEDYICHLEEDVAKKAGPTIKGWFNFFTTQDYLKKNLIIGEDDFIRFWSILVGVEESHSKDMYIRHFPKPVTMASFLEDFVAFLSNPDFFDEYSQRVYSVIKLHPRGICDLA</sequence>
<feature type="transmembrane region" description="Helical" evidence="2">
    <location>
        <begin position="194"/>
        <end position="215"/>
    </location>
</feature>
<dbReference type="RefSeq" id="XP_022294278.1">
    <property type="nucleotide sequence ID" value="XM_022438570.1"/>
</dbReference>
<evidence type="ECO:0000313" key="4">
    <source>
        <dbReference type="RefSeq" id="XP_022294278.1"/>
    </source>
</evidence>